<comment type="caution">
    <text evidence="1">The sequence shown here is derived from an EMBL/GenBank/DDBJ whole genome shotgun (WGS) entry which is preliminary data.</text>
</comment>
<reference evidence="1 2" key="2">
    <citation type="journal article" date="2022" name="Mol. Biol. Evol.">
        <title>Comparative Genomics Reveals Insights into the Divergent Evolution of Astigmatic Mites and Household Pest Adaptations.</title>
        <authorList>
            <person name="Xiong Q."/>
            <person name="Wan A.T."/>
            <person name="Liu X."/>
            <person name="Fung C.S."/>
            <person name="Xiao X."/>
            <person name="Malainual N."/>
            <person name="Hou J."/>
            <person name="Wang L."/>
            <person name="Wang M."/>
            <person name="Yang K.Y."/>
            <person name="Cui Y."/>
            <person name="Leung E.L."/>
            <person name="Nong W."/>
            <person name="Shin S.K."/>
            <person name="Au S.W."/>
            <person name="Jeong K.Y."/>
            <person name="Chew F.T."/>
            <person name="Hui J.H."/>
            <person name="Leung T.F."/>
            <person name="Tungtrongchitr A."/>
            <person name="Zhong N."/>
            <person name="Liu Z."/>
            <person name="Tsui S.K."/>
        </authorList>
    </citation>
    <scope>NUCLEOTIDE SEQUENCE [LARGE SCALE GENOMIC DNA]</scope>
    <source>
        <strain evidence="1">Derp</strain>
    </source>
</reference>
<accession>A0ABQ8IVL0</accession>
<name>A0ABQ8IVL0_DERPT</name>
<protein>
    <submittedName>
        <fullName evidence="1">Uncharacterized protein</fullName>
    </submittedName>
</protein>
<dbReference type="Proteomes" id="UP000887458">
    <property type="component" value="Unassembled WGS sequence"/>
</dbReference>
<sequence length="70" mass="8331">MYFCPSRTWRENKNLLPKNSTNELMIISWSVGKGIIKKKIHKICYRLNIVCEWDSNFIYACLANFQMLTL</sequence>
<evidence type="ECO:0000313" key="2">
    <source>
        <dbReference type="Proteomes" id="UP000887458"/>
    </source>
</evidence>
<reference evidence="1 2" key="1">
    <citation type="journal article" date="2018" name="J. Allergy Clin. Immunol.">
        <title>High-quality assembly of Dermatophagoides pteronyssinus genome and transcriptome reveals a wide range of novel allergens.</title>
        <authorList>
            <person name="Liu X.Y."/>
            <person name="Yang K.Y."/>
            <person name="Wang M.Q."/>
            <person name="Kwok J.S."/>
            <person name="Zeng X."/>
            <person name="Yang Z."/>
            <person name="Xiao X.J."/>
            <person name="Lau C.P."/>
            <person name="Li Y."/>
            <person name="Huang Z.M."/>
            <person name="Ba J.G."/>
            <person name="Yim A.K."/>
            <person name="Ouyang C.Y."/>
            <person name="Ngai S.M."/>
            <person name="Chan T.F."/>
            <person name="Leung E.L."/>
            <person name="Liu L."/>
            <person name="Liu Z.G."/>
            <person name="Tsui S.K."/>
        </authorList>
    </citation>
    <scope>NUCLEOTIDE SEQUENCE [LARGE SCALE GENOMIC DNA]</scope>
    <source>
        <strain evidence="1">Derp</strain>
    </source>
</reference>
<organism evidence="1 2">
    <name type="scientific">Dermatophagoides pteronyssinus</name>
    <name type="common">European house dust mite</name>
    <dbReference type="NCBI Taxonomy" id="6956"/>
    <lineage>
        <taxon>Eukaryota</taxon>
        <taxon>Metazoa</taxon>
        <taxon>Ecdysozoa</taxon>
        <taxon>Arthropoda</taxon>
        <taxon>Chelicerata</taxon>
        <taxon>Arachnida</taxon>
        <taxon>Acari</taxon>
        <taxon>Acariformes</taxon>
        <taxon>Sarcoptiformes</taxon>
        <taxon>Astigmata</taxon>
        <taxon>Psoroptidia</taxon>
        <taxon>Analgoidea</taxon>
        <taxon>Pyroglyphidae</taxon>
        <taxon>Dermatophagoidinae</taxon>
        <taxon>Dermatophagoides</taxon>
    </lineage>
</organism>
<evidence type="ECO:0000313" key="1">
    <source>
        <dbReference type="EMBL" id="KAH9414359.1"/>
    </source>
</evidence>
<proteinExistence type="predicted"/>
<dbReference type="EMBL" id="NJHN03000111">
    <property type="protein sequence ID" value="KAH9414359.1"/>
    <property type="molecule type" value="Genomic_DNA"/>
</dbReference>
<gene>
    <name evidence="1" type="ORF">DERP_012007</name>
</gene>
<keyword evidence="2" id="KW-1185">Reference proteome</keyword>